<sequence>MKKTWRRRSVAVVRDSSFLEMEDQSVPLEERWSIFIHNQTGEHVFTVVIHSQNSHRQSHEKKPDLNLQCVPAGDFIVRASARFHWGGLLPFIPSE</sequence>
<keyword evidence="2" id="KW-1185">Reference proteome</keyword>
<comment type="caution">
    <text evidence="1">The sequence shown here is derived from an EMBL/GenBank/DDBJ whole genome shotgun (WGS) entry which is preliminary data.</text>
</comment>
<organism evidence="1 2">
    <name type="scientific">Parascardovia denticolens DSM 10105 = JCM 12538</name>
    <dbReference type="NCBI Taxonomy" id="864564"/>
    <lineage>
        <taxon>Bacteria</taxon>
        <taxon>Bacillati</taxon>
        <taxon>Actinomycetota</taxon>
        <taxon>Actinomycetes</taxon>
        <taxon>Bifidobacteriales</taxon>
        <taxon>Bifidobacteriaceae</taxon>
        <taxon>Parascardovia</taxon>
    </lineage>
</organism>
<evidence type="ECO:0000313" key="2">
    <source>
        <dbReference type="Proteomes" id="UP000004946"/>
    </source>
</evidence>
<name>E6JZD3_PARDN</name>
<accession>E6JZD3</accession>
<dbReference type="EMBL" id="AEON01000001">
    <property type="protein sequence ID" value="EFT83148.1"/>
    <property type="molecule type" value="Genomic_DNA"/>
</dbReference>
<dbReference type="Proteomes" id="UP000004946">
    <property type="component" value="Chromosome"/>
</dbReference>
<dbReference type="AlphaFoldDB" id="E6JZD3"/>
<proteinExistence type="predicted"/>
<evidence type="ECO:0000313" key="1">
    <source>
        <dbReference type="EMBL" id="EFT83148.1"/>
    </source>
</evidence>
<protein>
    <submittedName>
        <fullName evidence="1">Uncharacterized protein</fullName>
    </submittedName>
</protein>
<gene>
    <name evidence="1" type="ORF">HMPREF0620_0153</name>
</gene>
<reference evidence="1 2" key="1">
    <citation type="submission" date="2010-12" db="EMBL/GenBank/DDBJ databases">
        <authorList>
            <person name="Muzny D."/>
            <person name="Qin X."/>
            <person name="Buhay C."/>
            <person name="Dugan-Rocha S."/>
            <person name="Ding Y."/>
            <person name="Chen G."/>
            <person name="Hawes A."/>
            <person name="Holder M."/>
            <person name="Jhangiani S."/>
            <person name="Johnson A."/>
            <person name="Khan Z."/>
            <person name="Li Z."/>
            <person name="Liu W."/>
            <person name="Liu X."/>
            <person name="Perez L."/>
            <person name="Shen H."/>
            <person name="Wang Q."/>
            <person name="Watt J."/>
            <person name="Xi L."/>
            <person name="Xin Y."/>
            <person name="Zhou J."/>
            <person name="Deng J."/>
            <person name="Jiang H."/>
            <person name="Liu Y."/>
            <person name="Qu J."/>
            <person name="Song X.-Z."/>
            <person name="Zhang L."/>
            <person name="Villasana D."/>
            <person name="Johnson A."/>
            <person name="Liu J."/>
            <person name="Liyanage D."/>
            <person name="Lorensuhewa L."/>
            <person name="Robinson T."/>
            <person name="Song A."/>
            <person name="Song B.-B."/>
            <person name="Dinh H."/>
            <person name="Thornton R."/>
            <person name="Coyle M."/>
            <person name="Francisco L."/>
            <person name="Jackson L."/>
            <person name="Javaid M."/>
            <person name="Korchina V."/>
            <person name="Kovar C."/>
            <person name="Mata R."/>
            <person name="Mathew T."/>
            <person name="Ngo R."/>
            <person name="Nguyen L."/>
            <person name="Nguyen N."/>
            <person name="Okwuonu G."/>
            <person name="Ongeri F."/>
            <person name="Pham C."/>
            <person name="Simmons D."/>
            <person name="Wilczek-Boney K."/>
            <person name="Hale W."/>
            <person name="Jakkamsetti A."/>
            <person name="Pham P."/>
            <person name="Ruth R."/>
            <person name="San Lucas F."/>
            <person name="Warren J."/>
            <person name="Zhang J."/>
            <person name="Zhao Z."/>
            <person name="Zhou C."/>
            <person name="Zhu D."/>
            <person name="Lee S."/>
            <person name="Bess C."/>
            <person name="Blankenburg K."/>
            <person name="Forbes L."/>
            <person name="Fu Q."/>
            <person name="Gubbala S."/>
            <person name="Hirani K."/>
            <person name="Jayaseelan J.C."/>
            <person name="Lara F."/>
            <person name="Munidasa M."/>
            <person name="Palculict T."/>
            <person name="Patil S."/>
            <person name="Pu L.-L."/>
            <person name="Saada N."/>
            <person name="Tang L."/>
            <person name="Weissenberger G."/>
            <person name="Zhu Y."/>
            <person name="Hemphill L."/>
            <person name="Shang Y."/>
            <person name="Youmans B."/>
            <person name="Ayvaz T."/>
            <person name="Ross M."/>
            <person name="Santibanez J."/>
            <person name="Aqrawi P."/>
            <person name="Gross S."/>
            <person name="Joshi V."/>
            <person name="Fowler G."/>
            <person name="Nazareth L."/>
            <person name="Reid J."/>
            <person name="Worley K."/>
            <person name="Petrosino J."/>
            <person name="Highlander S."/>
            <person name="Gibbs R."/>
        </authorList>
    </citation>
    <scope>NUCLEOTIDE SEQUENCE [LARGE SCALE GENOMIC DNA]</scope>
    <source>
        <strain evidence="1 2">DSM 10105</strain>
    </source>
</reference>
<dbReference type="HOGENOM" id="CLU_2370265_0_0_11"/>